<dbReference type="AlphaFoldDB" id="A0A133VH33"/>
<dbReference type="GO" id="GO:0006099">
    <property type="term" value="P:tricarboxylic acid cycle"/>
    <property type="evidence" value="ECO:0007669"/>
    <property type="project" value="InterPro"/>
</dbReference>
<organism evidence="6 7">
    <name type="scientific">candidate division MSBL1 archaeon SCGC-AAA382A03</name>
    <dbReference type="NCBI Taxonomy" id="1698278"/>
    <lineage>
        <taxon>Archaea</taxon>
        <taxon>Methanobacteriati</taxon>
        <taxon>Methanobacteriota</taxon>
        <taxon>candidate division MSBL1</taxon>
    </lineage>
</organism>
<dbReference type="InterPro" id="IPR015813">
    <property type="entry name" value="Pyrv/PenolPyrv_kinase-like_dom"/>
</dbReference>
<evidence type="ECO:0000256" key="1">
    <source>
        <dbReference type="ARBA" id="ARBA00022842"/>
    </source>
</evidence>
<evidence type="ECO:0000256" key="3">
    <source>
        <dbReference type="ARBA" id="ARBA00023300"/>
    </source>
</evidence>
<comment type="caution">
    <text evidence="6">The sequence shown here is derived from an EMBL/GenBank/DDBJ whole genome shotgun (WGS) entry which is preliminary data.</text>
</comment>
<dbReference type="GO" id="GO:0015977">
    <property type="term" value="P:carbon fixation"/>
    <property type="evidence" value="ECO:0007669"/>
    <property type="project" value="UniProtKB-UniRule"/>
</dbReference>
<dbReference type="NCBIfam" id="TIGR02751">
    <property type="entry name" value="PEPCase_arch"/>
    <property type="match status" value="1"/>
</dbReference>
<evidence type="ECO:0000256" key="2">
    <source>
        <dbReference type="ARBA" id="ARBA00023239"/>
    </source>
</evidence>
<comment type="subunit">
    <text evidence="4">Homotetramer.</text>
</comment>
<dbReference type="Pfam" id="PF14010">
    <property type="entry name" value="PEPcase_2"/>
    <property type="match status" value="1"/>
</dbReference>
<sequence>MSTQHPDNANQPKFVKNPETLRGKDEVYEAFHAYSRLGCDEQMWDIEGKEASRSVVRELLEENPDFFKENKLGKDFRLTARIPNPEYERVEQKVVLEILENIPRSYDAANVFYGDGTAPIYEVILPMTTSSESLERIYHYYKDYVSGKESHTPFDKTIGEWMGEIKPERVNVIPLIEKMEYMLKASDIVRDFLKKKDFKSQRVFLARSDPALNYGLIAAVLINKIALTRLQKLDEEISTNIYPIIGAGSAPFRGNLTPDHINETLEEYPSVQTFTIQSAFKYDYPKERSSKSIEKLKKTLKKPMIPVNEKRSLSLIEKTRNDYRKKISKLENIVNKIAQYSPSRRSRKLHIGLFGYSREVESGNGNIKLPRAITFTASLYSIGIPPEIIGFSALTDKDIEFLSENAYKKLLSDLQDAMQYYNENSLKKYPFLKEDVKKAKEYIDIKTNEEHKKITDQILKQKTDNIKDKIIKAAKIRKFLG</sequence>
<dbReference type="PIRSF" id="PIRSF006677">
    <property type="entry name" value="UCP006677"/>
    <property type="match status" value="1"/>
</dbReference>
<protein>
    <recommendedName>
        <fullName evidence="4 5">Phosphoenolpyruvate carboxylase</fullName>
        <shortName evidence="4">PEPC</shortName>
        <shortName evidence="4">PEPCase</shortName>
        <ecNumber evidence="4 5">4.1.1.31</ecNumber>
    </recommendedName>
</protein>
<proteinExistence type="inferred from homology"/>
<comment type="catalytic activity">
    <reaction evidence="4">
        <text>oxaloacetate + phosphate = phosphoenolpyruvate + hydrogencarbonate</text>
        <dbReference type="Rhea" id="RHEA:28370"/>
        <dbReference type="ChEBI" id="CHEBI:16452"/>
        <dbReference type="ChEBI" id="CHEBI:17544"/>
        <dbReference type="ChEBI" id="CHEBI:43474"/>
        <dbReference type="ChEBI" id="CHEBI:58702"/>
        <dbReference type="EC" id="4.1.1.31"/>
    </reaction>
</comment>
<dbReference type="EMBL" id="LHYC01000003">
    <property type="protein sequence ID" value="KXB05745.1"/>
    <property type="molecule type" value="Genomic_DNA"/>
</dbReference>
<keyword evidence="7" id="KW-1185">Reference proteome</keyword>
<accession>A0A133VH33</accession>
<evidence type="ECO:0000313" key="6">
    <source>
        <dbReference type="EMBL" id="KXB05745.1"/>
    </source>
</evidence>
<comment type="similarity">
    <text evidence="4">Belongs to the PEPCase type 2 family.</text>
</comment>
<dbReference type="Proteomes" id="UP000070549">
    <property type="component" value="Unassembled WGS sequence"/>
</dbReference>
<keyword evidence="1 4" id="KW-0460">Magnesium</keyword>
<dbReference type="EC" id="4.1.1.31" evidence="4 5"/>
<dbReference type="InterPro" id="IPR007566">
    <property type="entry name" value="PEP_COase_arc-type"/>
</dbReference>
<gene>
    <name evidence="4" type="primary">ppcA</name>
    <name evidence="6" type="ORF">AKJ49_00215</name>
</gene>
<dbReference type="GO" id="GO:0008964">
    <property type="term" value="F:phosphoenolpyruvate carboxylase activity"/>
    <property type="evidence" value="ECO:0007669"/>
    <property type="project" value="UniProtKB-UniRule"/>
</dbReference>
<dbReference type="GO" id="GO:0000287">
    <property type="term" value="F:magnesium ion binding"/>
    <property type="evidence" value="ECO:0007669"/>
    <property type="project" value="UniProtKB-UniRule"/>
</dbReference>
<comment type="function">
    <text evidence="4">Catalyzes the irreversible beta-carboxylation of phosphoenolpyruvate (PEP) to form oxaloacetate (OAA), a four-carbon dicarboxylic acid source for the tricarboxylic acid cycle.</text>
</comment>
<evidence type="ECO:0000256" key="4">
    <source>
        <dbReference type="HAMAP-Rule" id="MF_01904"/>
    </source>
</evidence>
<dbReference type="SUPFAM" id="SSF51621">
    <property type="entry name" value="Phosphoenolpyruvate/pyruvate domain"/>
    <property type="match status" value="1"/>
</dbReference>
<keyword evidence="6" id="KW-0670">Pyruvate</keyword>
<name>A0A133VH33_9EURY</name>
<keyword evidence="3 4" id="KW-0120">Carbon dioxide fixation</keyword>
<evidence type="ECO:0000256" key="5">
    <source>
        <dbReference type="NCBIfam" id="TIGR02751"/>
    </source>
</evidence>
<dbReference type="GO" id="GO:0006107">
    <property type="term" value="P:oxaloacetate metabolic process"/>
    <property type="evidence" value="ECO:0007669"/>
    <property type="project" value="UniProtKB-UniRule"/>
</dbReference>
<dbReference type="HAMAP" id="MF_01904">
    <property type="entry name" value="PEPcase_type2"/>
    <property type="match status" value="1"/>
</dbReference>
<reference evidence="6 7" key="1">
    <citation type="journal article" date="2016" name="Sci. Rep.">
        <title>Metabolic traits of an uncultured archaeal lineage -MSBL1- from brine pools of the Red Sea.</title>
        <authorList>
            <person name="Mwirichia R."/>
            <person name="Alam I."/>
            <person name="Rashid M."/>
            <person name="Vinu M."/>
            <person name="Ba-Alawi W."/>
            <person name="Anthony Kamau A."/>
            <person name="Kamanda Ngugi D."/>
            <person name="Goker M."/>
            <person name="Klenk H.P."/>
            <person name="Bajic V."/>
            <person name="Stingl U."/>
        </authorList>
    </citation>
    <scope>NUCLEOTIDE SEQUENCE [LARGE SCALE GENOMIC DNA]</scope>
    <source>
        <strain evidence="6">SCGC-AAA382A03</strain>
    </source>
</reference>
<evidence type="ECO:0000313" key="7">
    <source>
        <dbReference type="Proteomes" id="UP000070549"/>
    </source>
</evidence>
<comment type="cofactor">
    <cofactor evidence="4">
        <name>Mg(2+)</name>
        <dbReference type="ChEBI" id="CHEBI:18420"/>
    </cofactor>
</comment>
<dbReference type="PATRIC" id="fig|1698278.3.peg.263"/>
<keyword evidence="2 4" id="KW-0456">Lyase</keyword>